<proteinExistence type="predicted"/>
<evidence type="ECO:0000313" key="2">
    <source>
        <dbReference type="Proteomes" id="UP000095409"/>
    </source>
</evidence>
<sequence>MYKKALRSVAIIVSREGASRNALLAAKGCLRENGKLILCLSDKDLNELIHIKEKGEQPTAEFFEAMLDDILIHLEK</sequence>
<dbReference type="Proteomes" id="UP000095409">
    <property type="component" value="Unassembled WGS sequence"/>
</dbReference>
<reference evidence="1 2" key="1">
    <citation type="submission" date="2015-09" db="EMBL/GenBank/DDBJ databases">
        <authorList>
            <consortium name="Pathogen Informatics"/>
        </authorList>
    </citation>
    <scope>NUCLEOTIDE SEQUENCE [LARGE SCALE GENOMIC DNA]</scope>
    <source>
        <strain evidence="1 2">2789STDY5608837</strain>
    </source>
</reference>
<name>A0A174BQM9_9FIRM</name>
<organism evidence="1 2">
    <name type="scientific">Blautia obeum</name>
    <dbReference type="NCBI Taxonomy" id="40520"/>
    <lineage>
        <taxon>Bacteria</taxon>
        <taxon>Bacillati</taxon>
        <taxon>Bacillota</taxon>
        <taxon>Clostridia</taxon>
        <taxon>Lachnospirales</taxon>
        <taxon>Lachnospiraceae</taxon>
        <taxon>Blautia</taxon>
    </lineage>
</organism>
<gene>
    <name evidence="1" type="ORF">ERS852394_01313</name>
</gene>
<accession>A0A174BQM9</accession>
<protein>
    <submittedName>
        <fullName evidence="1">Uncharacterized protein</fullName>
    </submittedName>
</protein>
<evidence type="ECO:0000313" key="1">
    <source>
        <dbReference type="EMBL" id="CUO01990.1"/>
    </source>
</evidence>
<dbReference type="EMBL" id="CYZD01000005">
    <property type="protein sequence ID" value="CUO01990.1"/>
    <property type="molecule type" value="Genomic_DNA"/>
</dbReference>
<dbReference type="AlphaFoldDB" id="A0A174BQM9"/>
<dbReference type="RefSeq" id="WP_055065955.1">
    <property type="nucleotide sequence ID" value="NZ_CYZD01000005.1"/>
</dbReference>